<name>A0A5B8A2A6_9BACT</name>
<evidence type="ECO:0000313" key="9">
    <source>
        <dbReference type="Proteomes" id="UP000305398"/>
    </source>
</evidence>
<dbReference type="GO" id="GO:0046872">
    <property type="term" value="F:metal ion binding"/>
    <property type="evidence" value="ECO:0007669"/>
    <property type="project" value="UniProtKB-KW"/>
</dbReference>
<sequence>MLKKCFALLCLSLLPFSLLAWGVVGHRAVGKIAENHLNKNAKRRIAQLLGSERIPMVATWADEARYSNEYSYTAPWHFINTPLGLPSDQYINLVNKMAEPNAYMALNQNIKDLKDPAKSQAEKVIALKFVIHLVGDIHQPMHVSRAEDQGGNKISVKYQGKDTNLHSLWDSGLVEYEGFTYSELAAALDHASSAQIRQWQKDEISTWLFESYQISQRLYQETEQNPTFDYRYNAAHLPTVEQRIEQAGIRLAGVLNDIFS</sequence>
<evidence type="ECO:0000313" key="8">
    <source>
        <dbReference type="EMBL" id="QDA61524.1"/>
    </source>
</evidence>
<keyword evidence="9" id="KW-1185">Reference proteome</keyword>
<keyword evidence="7" id="KW-0732">Signal</keyword>
<evidence type="ECO:0000256" key="7">
    <source>
        <dbReference type="SAM" id="SignalP"/>
    </source>
</evidence>
<dbReference type="Gene3D" id="1.10.575.10">
    <property type="entry name" value="P1 Nuclease"/>
    <property type="match status" value="1"/>
</dbReference>
<proteinExistence type="predicted"/>
<evidence type="ECO:0000256" key="3">
    <source>
        <dbReference type="ARBA" id="ARBA00022759"/>
    </source>
</evidence>
<evidence type="ECO:0000256" key="1">
    <source>
        <dbReference type="ARBA" id="ARBA00022722"/>
    </source>
</evidence>
<feature type="chain" id="PRO_5022779392" evidence="7">
    <location>
        <begin position="21"/>
        <end position="260"/>
    </location>
</feature>
<evidence type="ECO:0000256" key="5">
    <source>
        <dbReference type="ARBA" id="ARBA00023157"/>
    </source>
</evidence>
<gene>
    <name evidence="8" type="ORF">FHG12_16095</name>
</gene>
<keyword evidence="4" id="KW-0378">Hydrolase</keyword>
<dbReference type="GO" id="GO:0006308">
    <property type="term" value="P:DNA catabolic process"/>
    <property type="evidence" value="ECO:0007669"/>
    <property type="project" value="InterPro"/>
</dbReference>
<keyword evidence="1" id="KW-0540">Nuclease</keyword>
<dbReference type="CDD" id="cd11010">
    <property type="entry name" value="S1-P1_nuclease"/>
    <property type="match status" value="1"/>
</dbReference>
<organism evidence="8 9">
    <name type="scientific">Hymenobacter jejuensis</name>
    <dbReference type="NCBI Taxonomy" id="2502781"/>
    <lineage>
        <taxon>Bacteria</taxon>
        <taxon>Pseudomonadati</taxon>
        <taxon>Bacteroidota</taxon>
        <taxon>Cytophagia</taxon>
        <taxon>Cytophagales</taxon>
        <taxon>Hymenobacteraceae</taxon>
        <taxon>Hymenobacter</taxon>
    </lineage>
</organism>
<dbReference type="SUPFAM" id="SSF48537">
    <property type="entry name" value="Phospholipase C/P1 nuclease"/>
    <property type="match status" value="1"/>
</dbReference>
<dbReference type="GO" id="GO:0016788">
    <property type="term" value="F:hydrolase activity, acting on ester bonds"/>
    <property type="evidence" value="ECO:0007669"/>
    <property type="project" value="InterPro"/>
</dbReference>
<protein>
    <submittedName>
        <fullName evidence="8">S1/P1 nuclease</fullName>
    </submittedName>
</protein>
<keyword evidence="3" id="KW-0255">Endonuclease</keyword>
<dbReference type="EMBL" id="CP040896">
    <property type="protein sequence ID" value="QDA61524.1"/>
    <property type="molecule type" value="Genomic_DNA"/>
</dbReference>
<dbReference type="GO" id="GO:0004519">
    <property type="term" value="F:endonuclease activity"/>
    <property type="evidence" value="ECO:0007669"/>
    <property type="project" value="UniProtKB-KW"/>
</dbReference>
<reference evidence="8 9" key="1">
    <citation type="submission" date="2019-06" db="EMBL/GenBank/DDBJ databases">
        <authorList>
            <person name="Srinivasan S."/>
        </authorList>
    </citation>
    <scope>NUCLEOTIDE SEQUENCE [LARGE SCALE GENOMIC DNA]</scope>
    <source>
        <strain evidence="8 9">17J68-5</strain>
    </source>
</reference>
<dbReference type="PANTHER" id="PTHR33146:SF26">
    <property type="entry name" value="ENDONUCLEASE 4"/>
    <property type="match status" value="1"/>
</dbReference>
<dbReference type="InterPro" id="IPR003154">
    <property type="entry name" value="S1/P1nuclease"/>
</dbReference>
<dbReference type="AlphaFoldDB" id="A0A5B8A2A6"/>
<dbReference type="Proteomes" id="UP000305398">
    <property type="component" value="Chromosome"/>
</dbReference>
<dbReference type="OrthoDB" id="267579at2"/>
<evidence type="ECO:0000256" key="4">
    <source>
        <dbReference type="ARBA" id="ARBA00022801"/>
    </source>
</evidence>
<dbReference type="PANTHER" id="PTHR33146">
    <property type="entry name" value="ENDONUCLEASE 4"/>
    <property type="match status" value="1"/>
</dbReference>
<dbReference type="KEGG" id="hyj:FHG12_16095"/>
<dbReference type="InterPro" id="IPR008947">
    <property type="entry name" value="PLipase_C/P1_nuclease_dom_sf"/>
</dbReference>
<evidence type="ECO:0000256" key="2">
    <source>
        <dbReference type="ARBA" id="ARBA00022723"/>
    </source>
</evidence>
<evidence type="ECO:0000256" key="6">
    <source>
        <dbReference type="ARBA" id="ARBA00023180"/>
    </source>
</evidence>
<dbReference type="Pfam" id="PF02265">
    <property type="entry name" value="S1-P1_nuclease"/>
    <property type="match status" value="1"/>
</dbReference>
<dbReference type="GO" id="GO:0003676">
    <property type="term" value="F:nucleic acid binding"/>
    <property type="evidence" value="ECO:0007669"/>
    <property type="project" value="InterPro"/>
</dbReference>
<feature type="signal peptide" evidence="7">
    <location>
        <begin position="1"/>
        <end position="20"/>
    </location>
</feature>
<keyword evidence="5" id="KW-1015">Disulfide bond</keyword>
<keyword evidence="2" id="KW-0479">Metal-binding</keyword>
<accession>A0A5B8A2A6</accession>
<keyword evidence="6" id="KW-0325">Glycoprotein</keyword>